<dbReference type="GO" id="GO:0005886">
    <property type="term" value="C:plasma membrane"/>
    <property type="evidence" value="ECO:0007669"/>
    <property type="project" value="UniProtKB-SubCell"/>
</dbReference>
<dbReference type="InterPro" id="IPR052157">
    <property type="entry name" value="BCAA_transport_permease"/>
</dbReference>
<dbReference type="PANTHER" id="PTHR11795">
    <property type="entry name" value="BRANCHED-CHAIN AMINO ACID TRANSPORT SYSTEM PERMEASE PROTEIN LIVH"/>
    <property type="match status" value="1"/>
</dbReference>
<name>A0A963Z685_9PROT</name>
<evidence type="ECO:0000256" key="9">
    <source>
        <dbReference type="SAM" id="Phobius"/>
    </source>
</evidence>
<evidence type="ECO:0000256" key="1">
    <source>
        <dbReference type="ARBA" id="ARBA00004651"/>
    </source>
</evidence>
<evidence type="ECO:0000256" key="3">
    <source>
        <dbReference type="ARBA" id="ARBA00022475"/>
    </source>
</evidence>
<dbReference type="AlphaFoldDB" id="A0A963Z685"/>
<feature type="transmembrane region" description="Helical" evidence="9">
    <location>
        <begin position="172"/>
        <end position="195"/>
    </location>
</feature>
<feature type="transmembrane region" description="Helical" evidence="9">
    <location>
        <begin position="207"/>
        <end position="231"/>
    </location>
</feature>
<dbReference type="CDD" id="cd06582">
    <property type="entry name" value="TM_PBP1_LivH_like"/>
    <property type="match status" value="1"/>
</dbReference>
<evidence type="ECO:0000256" key="8">
    <source>
        <dbReference type="ARBA" id="ARBA00037998"/>
    </source>
</evidence>
<evidence type="ECO:0000256" key="7">
    <source>
        <dbReference type="ARBA" id="ARBA00023136"/>
    </source>
</evidence>
<keyword evidence="7 9" id="KW-0472">Membrane</keyword>
<keyword evidence="5" id="KW-0029">Amino-acid transport</keyword>
<feature type="transmembrane region" description="Helical" evidence="9">
    <location>
        <begin position="120"/>
        <end position="141"/>
    </location>
</feature>
<evidence type="ECO:0000313" key="11">
    <source>
        <dbReference type="Proteomes" id="UP000721844"/>
    </source>
</evidence>
<reference evidence="10 11" key="1">
    <citation type="journal article" date="2021" name="Microorganisms">
        <title>Acidisoma silvae sp. nov. and Acidisomacellulosilytica sp. nov., Two Acidophilic Bacteria Isolated from Decaying Wood, Hydrolyzing Cellulose and Producing Poly-3-hydroxybutyrate.</title>
        <authorList>
            <person name="Mieszkin S."/>
            <person name="Pouder E."/>
            <person name="Uroz S."/>
            <person name="Simon-Colin C."/>
            <person name="Alain K."/>
        </authorList>
    </citation>
    <scope>NUCLEOTIDE SEQUENCE [LARGE SCALE GENOMIC DNA]</scope>
    <source>
        <strain evidence="10 11">HW T5.17</strain>
    </source>
</reference>
<keyword evidence="3" id="KW-1003">Cell membrane</keyword>
<feature type="transmembrane region" description="Helical" evidence="9">
    <location>
        <begin position="76"/>
        <end position="94"/>
    </location>
</feature>
<feature type="transmembrane region" description="Helical" evidence="9">
    <location>
        <begin position="237"/>
        <end position="257"/>
    </location>
</feature>
<dbReference type="GO" id="GO:0006865">
    <property type="term" value="P:amino acid transport"/>
    <property type="evidence" value="ECO:0007669"/>
    <property type="project" value="UniProtKB-KW"/>
</dbReference>
<comment type="subcellular location">
    <subcellularLocation>
        <location evidence="1">Cell membrane</location>
        <topology evidence="1">Multi-pass membrane protein</topology>
    </subcellularLocation>
</comment>
<organism evidence="10 11">
    <name type="scientific">Acidisoma cellulosilyticum</name>
    <dbReference type="NCBI Taxonomy" id="2802395"/>
    <lineage>
        <taxon>Bacteria</taxon>
        <taxon>Pseudomonadati</taxon>
        <taxon>Pseudomonadota</taxon>
        <taxon>Alphaproteobacteria</taxon>
        <taxon>Acetobacterales</taxon>
        <taxon>Acidocellaceae</taxon>
        <taxon>Acidisoma</taxon>
    </lineage>
</organism>
<evidence type="ECO:0000256" key="6">
    <source>
        <dbReference type="ARBA" id="ARBA00022989"/>
    </source>
</evidence>
<evidence type="ECO:0000256" key="5">
    <source>
        <dbReference type="ARBA" id="ARBA00022970"/>
    </source>
</evidence>
<keyword evidence="2" id="KW-0813">Transport</keyword>
<evidence type="ECO:0000256" key="2">
    <source>
        <dbReference type="ARBA" id="ARBA00022448"/>
    </source>
</evidence>
<accession>A0A963Z685</accession>
<dbReference type="PANTHER" id="PTHR11795:SF442">
    <property type="entry name" value="ABC TRANSPORTER ATP-BINDING PROTEIN"/>
    <property type="match status" value="1"/>
</dbReference>
<dbReference type="Pfam" id="PF02653">
    <property type="entry name" value="BPD_transp_2"/>
    <property type="match status" value="1"/>
</dbReference>
<sequence>MIAAGLTVVFGMLGFLNAAHTAFYMLAGYAAYAIVRHTGSFWLALALAPVIVALIGVAVERLLFTRLYRASHASQLLLTIGLAYIIAEGAKIIWGDSAFTVAPPPILAGRFSLLGATLPIYHLFIISVALVLLCVISVLLVGTRLGMVVRAAAVYPEMVGALGFKVRTIYTLVFAVGLFLAACAGVVMAPLAGVYPGMADDALVQSFIIVVAGGLGSLPGAFIVAGLLGVVQGFGSVFFSSYAIFFPFIVLGGVLLVRPHGLFGGRAA</sequence>
<evidence type="ECO:0000313" key="10">
    <source>
        <dbReference type="EMBL" id="MCB8882612.1"/>
    </source>
</evidence>
<comment type="similarity">
    <text evidence="8">Belongs to the binding-protein-dependent transport system permease family. LivHM subfamily.</text>
</comment>
<keyword evidence="11" id="KW-1185">Reference proteome</keyword>
<keyword evidence="6 9" id="KW-1133">Transmembrane helix</keyword>
<dbReference type="InterPro" id="IPR001851">
    <property type="entry name" value="ABC_transp_permease"/>
</dbReference>
<proteinExistence type="inferred from homology"/>
<keyword evidence="4 9" id="KW-0812">Transmembrane</keyword>
<gene>
    <name evidence="10" type="ORF">ACELLULO517_20365</name>
</gene>
<dbReference type="Proteomes" id="UP000721844">
    <property type="component" value="Unassembled WGS sequence"/>
</dbReference>
<evidence type="ECO:0000256" key="4">
    <source>
        <dbReference type="ARBA" id="ARBA00022692"/>
    </source>
</evidence>
<comment type="caution">
    <text evidence="10">The sequence shown here is derived from an EMBL/GenBank/DDBJ whole genome shotgun (WGS) entry which is preliminary data.</text>
</comment>
<dbReference type="EMBL" id="JAESVA010000008">
    <property type="protein sequence ID" value="MCB8882612.1"/>
    <property type="molecule type" value="Genomic_DNA"/>
</dbReference>
<dbReference type="GO" id="GO:0022857">
    <property type="term" value="F:transmembrane transporter activity"/>
    <property type="evidence" value="ECO:0007669"/>
    <property type="project" value="InterPro"/>
</dbReference>
<feature type="transmembrane region" description="Helical" evidence="9">
    <location>
        <begin position="42"/>
        <end position="64"/>
    </location>
</feature>
<protein>
    <submittedName>
        <fullName evidence="10">Branched-chain amino acid ABC transporter permease</fullName>
    </submittedName>
</protein>